<reference evidence="2 3" key="1">
    <citation type="journal article" date="2013" name="Mar. Genomics">
        <title>Expression of sulfatases in Rhodopirellula baltica and the diversity of sulfatases in the genus Rhodopirellula.</title>
        <authorList>
            <person name="Wegner C.E."/>
            <person name="Richter-Heitmann T."/>
            <person name="Klindworth A."/>
            <person name="Klockow C."/>
            <person name="Richter M."/>
            <person name="Achstetter T."/>
            <person name="Glockner F.O."/>
            <person name="Harder J."/>
        </authorList>
    </citation>
    <scope>NUCLEOTIDE SEQUENCE [LARGE SCALE GENOMIC DNA]</scope>
    <source>
        <strain evidence="2 3">SM41</strain>
    </source>
</reference>
<dbReference type="AlphaFoldDB" id="M5U778"/>
<accession>M5U778</accession>
<protein>
    <submittedName>
        <fullName evidence="2">NADPH-dependent FMN reductase</fullName>
    </submittedName>
</protein>
<dbReference type="GO" id="GO:0005829">
    <property type="term" value="C:cytosol"/>
    <property type="evidence" value="ECO:0007669"/>
    <property type="project" value="TreeGrafter"/>
</dbReference>
<dbReference type="GO" id="GO:0016491">
    <property type="term" value="F:oxidoreductase activity"/>
    <property type="evidence" value="ECO:0007669"/>
    <property type="project" value="InterPro"/>
</dbReference>
<dbReference type="PANTHER" id="PTHR30543">
    <property type="entry name" value="CHROMATE REDUCTASE"/>
    <property type="match status" value="1"/>
</dbReference>
<evidence type="ECO:0000259" key="1">
    <source>
        <dbReference type="Pfam" id="PF03358"/>
    </source>
</evidence>
<evidence type="ECO:0000313" key="3">
    <source>
        <dbReference type="Proteomes" id="UP000011885"/>
    </source>
</evidence>
<feature type="domain" description="NADPH-dependent FMN reductase-like" evidence="1">
    <location>
        <begin position="2"/>
        <end position="138"/>
    </location>
</feature>
<dbReference type="InterPro" id="IPR029039">
    <property type="entry name" value="Flavoprotein-like_sf"/>
</dbReference>
<dbReference type="GO" id="GO:0010181">
    <property type="term" value="F:FMN binding"/>
    <property type="evidence" value="ECO:0007669"/>
    <property type="project" value="TreeGrafter"/>
</dbReference>
<gene>
    <name evidence="2" type="ORF">RSSM_01421</name>
</gene>
<dbReference type="SUPFAM" id="SSF52218">
    <property type="entry name" value="Flavoproteins"/>
    <property type="match status" value="1"/>
</dbReference>
<dbReference type="InterPro" id="IPR050712">
    <property type="entry name" value="NAD(P)H-dep_reductase"/>
</dbReference>
<dbReference type="Gene3D" id="3.40.50.360">
    <property type="match status" value="1"/>
</dbReference>
<dbReference type="InterPro" id="IPR005025">
    <property type="entry name" value="FMN_Rdtase-like_dom"/>
</dbReference>
<evidence type="ECO:0000313" key="2">
    <source>
        <dbReference type="EMBL" id="EMI57139.1"/>
    </source>
</evidence>
<sequence length="176" mass="18799">MLQVAVNSAKEAGADVTLVNLSDYSLPLYDQDLESNSGVPDNAKQLKELFFANHGLLLACPEYNSSITPLLKNTLDWVSRPSSADEAPLAAYRGKVAGLLSASPGGFGGLRGLRHVREILSNIGVLVTPSQFSLSQANTAFCEHGHLRVEKQQTMLANCVEQLVRTTAAVSSADET</sequence>
<proteinExistence type="predicted"/>
<dbReference type="PANTHER" id="PTHR30543:SF21">
    <property type="entry name" value="NAD(P)H-DEPENDENT FMN REDUCTASE LOT6"/>
    <property type="match status" value="1"/>
</dbReference>
<keyword evidence="3" id="KW-1185">Reference proteome</keyword>
<organism evidence="2 3">
    <name type="scientific">Rhodopirellula sallentina SM41</name>
    <dbReference type="NCBI Taxonomy" id="1263870"/>
    <lineage>
        <taxon>Bacteria</taxon>
        <taxon>Pseudomonadati</taxon>
        <taxon>Planctomycetota</taxon>
        <taxon>Planctomycetia</taxon>
        <taxon>Pirellulales</taxon>
        <taxon>Pirellulaceae</taxon>
        <taxon>Rhodopirellula</taxon>
    </lineage>
</organism>
<dbReference type="Proteomes" id="UP000011885">
    <property type="component" value="Unassembled WGS sequence"/>
</dbReference>
<dbReference type="Pfam" id="PF03358">
    <property type="entry name" value="FMN_red"/>
    <property type="match status" value="1"/>
</dbReference>
<name>M5U778_9BACT</name>
<dbReference type="EMBL" id="ANOH01000108">
    <property type="protein sequence ID" value="EMI57139.1"/>
    <property type="molecule type" value="Genomic_DNA"/>
</dbReference>
<dbReference type="PATRIC" id="fig|1263870.3.peg.1526"/>
<comment type="caution">
    <text evidence="2">The sequence shown here is derived from an EMBL/GenBank/DDBJ whole genome shotgun (WGS) entry which is preliminary data.</text>
</comment>